<protein>
    <submittedName>
        <fullName evidence="1">Uncharacterized protein</fullName>
    </submittedName>
</protein>
<name>A0A9J6BW73_POLVA</name>
<accession>A0A9J6BW73</accession>
<reference evidence="1" key="1">
    <citation type="submission" date="2021-03" db="EMBL/GenBank/DDBJ databases">
        <title>Chromosome level genome of the anhydrobiotic midge Polypedilum vanderplanki.</title>
        <authorList>
            <person name="Yoshida Y."/>
            <person name="Kikawada T."/>
            <person name="Gusev O."/>
        </authorList>
    </citation>
    <scope>NUCLEOTIDE SEQUENCE</scope>
    <source>
        <strain evidence="1">NIAS01</strain>
        <tissue evidence="1">Whole body or cell culture</tissue>
    </source>
</reference>
<comment type="caution">
    <text evidence="1">The sequence shown here is derived from an EMBL/GenBank/DDBJ whole genome shotgun (WGS) entry which is preliminary data.</text>
</comment>
<sequence length="140" mass="15858">MNLNKNYKIINLKLGKASSHLFLSGDKCLYRKNGSVNGKNVQYYICIGKNSISDENCKVTGKVENGVFKRIDCQKNKHYHPSHEIQADVEDTLYEIKTQVANTSTPISNVFHECTKKKPSPILRKLNFERSLAGLKAIRS</sequence>
<gene>
    <name evidence="1" type="ORF">PVAND_004135</name>
</gene>
<organism evidence="1 2">
    <name type="scientific">Polypedilum vanderplanki</name>
    <name type="common">Sleeping chironomid midge</name>
    <dbReference type="NCBI Taxonomy" id="319348"/>
    <lineage>
        <taxon>Eukaryota</taxon>
        <taxon>Metazoa</taxon>
        <taxon>Ecdysozoa</taxon>
        <taxon>Arthropoda</taxon>
        <taxon>Hexapoda</taxon>
        <taxon>Insecta</taxon>
        <taxon>Pterygota</taxon>
        <taxon>Neoptera</taxon>
        <taxon>Endopterygota</taxon>
        <taxon>Diptera</taxon>
        <taxon>Nematocera</taxon>
        <taxon>Chironomoidea</taxon>
        <taxon>Chironomidae</taxon>
        <taxon>Chironominae</taxon>
        <taxon>Polypedilum</taxon>
        <taxon>Polypedilum</taxon>
    </lineage>
</organism>
<evidence type="ECO:0000313" key="2">
    <source>
        <dbReference type="Proteomes" id="UP001107558"/>
    </source>
</evidence>
<proteinExistence type="predicted"/>
<evidence type="ECO:0000313" key="1">
    <source>
        <dbReference type="EMBL" id="KAG5674151.1"/>
    </source>
</evidence>
<dbReference type="EMBL" id="JADBJN010000003">
    <property type="protein sequence ID" value="KAG5674151.1"/>
    <property type="molecule type" value="Genomic_DNA"/>
</dbReference>
<dbReference type="AlphaFoldDB" id="A0A9J6BW73"/>
<dbReference type="Proteomes" id="UP001107558">
    <property type="component" value="Chromosome 3"/>
</dbReference>
<keyword evidence="2" id="KW-1185">Reference proteome</keyword>